<comment type="caution">
    <text evidence="3">The sequence shown here is derived from an EMBL/GenBank/DDBJ whole genome shotgun (WGS) entry which is preliminary data.</text>
</comment>
<proteinExistence type="predicted"/>
<evidence type="ECO:0000256" key="2">
    <source>
        <dbReference type="SAM" id="SignalP"/>
    </source>
</evidence>
<dbReference type="Proteomes" id="UP001158049">
    <property type="component" value="Unassembled WGS sequence"/>
</dbReference>
<gene>
    <name evidence="3" type="ORF">SAMN06295970_10974</name>
</gene>
<feature type="compositionally biased region" description="Polar residues" evidence="1">
    <location>
        <begin position="77"/>
        <end position="86"/>
    </location>
</feature>
<keyword evidence="4" id="KW-1185">Reference proteome</keyword>
<evidence type="ECO:0000313" key="3">
    <source>
        <dbReference type="EMBL" id="SMP63456.1"/>
    </source>
</evidence>
<sequence>MKKSMIRSTVMLLAALSSGAVLAAAHTAAPATAGTSGTGGTPDPKLTARCNSEAKAQGIKRAERKAFLKTCMAGAANSTAAPQSVSGADKPALETAKP</sequence>
<keyword evidence="2" id="KW-0732">Signal</keyword>
<evidence type="ECO:0000256" key="1">
    <source>
        <dbReference type="SAM" id="MobiDB-lite"/>
    </source>
</evidence>
<accession>A0ABY1Q9B5</accession>
<dbReference type="Pfam" id="PF07769">
    <property type="entry name" value="PsiF_repeat"/>
    <property type="match status" value="1"/>
</dbReference>
<dbReference type="InterPro" id="IPR011690">
    <property type="entry name" value="P_starv_induced_PsiF"/>
</dbReference>
<name>A0ABY1Q9B5_9BURK</name>
<organism evidence="3 4">
    <name type="scientific">Noviherbaspirillum suwonense</name>
    <dbReference type="NCBI Taxonomy" id="1224511"/>
    <lineage>
        <taxon>Bacteria</taxon>
        <taxon>Pseudomonadati</taxon>
        <taxon>Pseudomonadota</taxon>
        <taxon>Betaproteobacteria</taxon>
        <taxon>Burkholderiales</taxon>
        <taxon>Oxalobacteraceae</taxon>
        <taxon>Noviherbaspirillum</taxon>
    </lineage>
</organism>
<evidence type="ECO:0000313" key="4">
    <source>
        <dbReference type="Proteomes" id="UP001158049"/>
    </source>
</evidence>
<feature type="region of interest" description="Disordered" evidence="1">
    <location>
        <begin position="77"/>
        <end position="98"/>
    </location>
</feature>
<feature type="chain" id="PRO_5045620875" evidence="2">
    <location>
        <begin position="24"/>
        <end position="98"/>
    </location>
</feature>
<dbReference type="RefSeq" id="WP_283442750.1">
    <property type="nucleotide sequence ID" value="NZ_FXUL01000009.1"/>
</dbReference>
<dbReference type="EMBL" id="FXUL01000009">
    <property type="protein sequence ID" value="SMP63456.1"/>
    <property type="molecule type" value="Genomic_DNA"/>
</dbReference>
<protein>
    <submittedName>
        <fullName evidence="3">PsiF repeat-containing protein</fullName>
    </submittedName>
</protein>
<feature type="region of interest" description="Disordered" evidence="1">
    <location>
        <begin position="27"/>
        <end position="47"/>
    </location>
</feature>
<feature type="signal peptide" evidence="2">
    <location>
        <begin position="1"/>
        <end position="23"/>
    </location>
</feature>
<reference evidence="3 4" key="1">
    <citation type="submission" date="2017-05" db="EMBL/GenBank/DDBJ databases">
        <authorList>
            <person name="Varghese N."/>
            <person name="Submissions S."/>
        </authorList>
    </citation>
    <scope>NUCLEOTIDE SEQUENCE [LARGE SCALE GENOMIC DNA]</scope>
    <source>
        <strain evidence="3 4">DSM 26001</strain>
    </source>
</reference>